<keyword evidence="1" id="KW-0472">Membrane</keyword>
<reference evidence="2" key="1">
    <citation type="journal article" date="2014" name="Front. Microbiol.">
        <title>High frequency of phylogenetically diverse reductive dehalogenase-homologous genes in deep subseafloor sedimentary metagenomes.</title>
        <authorList>
            <person name="Kawai M."/>
            <person name="Futagami T."/>
            <person name="Toyoda A."/>
            <person name="Takaki Y."/>
            <person name="Nishi S."/>
            <person name="Hori S."/>
            <person name="Arai W."/>
            <person name="Tsubouchi T."/>
            <person name="Morono Y."/>
            <person name="Uchiyama I."/>
            <person name="Ito T."/>
            <person name="Fujiyama A."/>
            <person name="Inagaki F."/>
            <person name="Takami H."/>
        </authorList>
    </citation>
    <scope>NUCLEOTIDE SEQUENCE</scope>
    <source>
        <strain evidence="2">Expedition CK06-06</strain>
    </source>
</reference>
<name>X0TMG2_9ZZZZ</name>
<sequence length="125" mass="14251">DAALEFDHDFNWFSDFKRSGDRADEIGDVDIHTESAGWENLARYEHVDFNGHVSLDLSAYAGQEVQIRFHYWFAYYEMWWQVDNVAITGSSPSIPAVSEWGMVVMTLLVLTTGTIVFLKRTAAVP</sequence>
<protein>
    <recommendedName>
        <fullName evidence="3">IPTL-CTERM protein sorting domain-containing protein</fullName>
    </recommendedName>
</protein>
<organism evidence="2">
    <name type="scientific">marine sediment metagenome</name>
    <dbReference type="NCBI Taxonomy" id="412755"/>
    <lineage>
        <taxon>unclassified sequences</taxon>
        <taxon>metagenomes</taxon>
        <taxon>ecological metagenomes</taxon>
    </lineage>
</organism>
<evidence type="ECO:0000313" key="2">
    <source>
        <dbReference type="EMBL" id="GAF77285.1"/>
    </source>
</evidence>
<comment type="caution">
    <text evidence="2">The sequence shown here is derived from an EMBL/GenBank/DDBJ whole genome shotgun (WGS) entry which is preliminary data.</text>
</comment>
<evidence type="ECO:0000256" key="1">
    <source>
        <dbReference type="SAM" id="Phobius"/>
    </source>
</evidence>
<evidence type="ECO:0008006" key="3">
    <source>
        <dbReference type="Google" id="ProtNLM"/>
    </source>
</evidence>
<gene>
    <name evidence="2" type="ORF">S01H1_08547</name>
</gene>
<dbReference type="EMBL" id="BARS01004379">
    <property type="protein sequence ID" value="GAF77285.1"/>
    <property type="molecule type" value="Genomic_DNA"/>
</dbReference>
<keyword evidence="1" id="KW-1133">Transmembrane helix</keyword>
<dbReference type="AlphaFoldDB" id="X0TMG2"/>
<accession>X0TMG2</accession>
<keyword evidence="1" id="KW-0812">Transmembrane</keyword>
<feature type="non-terminal residue" evidence="2">
    <location>
        <position position="1"/>
    </location>
</feature>
<proteinExistence type="predicted"/>
<feature type="transmembrane region" description="Helical" evidence="1">
    <location>
        <begin position="100"/>
        <end position="118"/>
    </location>
</feature>